<protein>
    <submittedName>
        <fullName evidence="8">Transcription factor</fullName>
    </submittedName>
</protein>
<dbReference type="GO" id="GO:0008270">
    <property type="term" value="F:zinc ion binding"/>
    <property type="evidence" value="ECO:0007669"/>
    <property type="project" value="InterPro"/>
</dbReference>
<feature type="domain" description="Xylanolytic transcriptional activator regulatory" evidence="7">
    <location>
        <begin position="171"/>
        <end position="410"/>
    </location>
</feature>
<gene>
    <name evidence="8" type="ORF">NOR_07400</name>
</gene>
<dbReference type="Proteomes" id="UP000243498">
    <property type="component" value="Unassembled WGS sequence"/>
</dbReference>
<feature type="compositionally biased region" description="Polar residues" evidence="6">
    <location>
        <begin position="48"/>
        <end position="82"/>
    </location>
</feature>
<dbReference type="CDD" id="cd12148">
    <property type="entry name" value="fungal_TF_MHR"/>
    <property type="match status" value="1"/>
</dbReference>
<evidence type="ECO:0000256" key="2">
    <source>
        <dbReference type="ARBA" id="ARBA00023015"/>
    </source>
</evidence>
<reference evidence="8 9" key="1">
    <citation type="journal article" date="2016" name="Genome Biol. Evol.">
        <title>Divergent and convergent evolution of fungal pathogenicity.</title>
        <authorList>
            <person name="Shang Y."/>
            <person name="Xiao G."/>
            <person name="Zheng P."/>
            <person name="Cen K."/>
            <person name="Zhan S."/>
            <person name="Wang C."/>
        </authorList>
    </citation>
    <scope>NUCLEOTIDE SEQUENCE [LARGE SCALE GENOMIC DNA]</scope>
    <source>
        <strain evidence="8 9">RCEF 4871</strain>
    </source>
</reference>
<dbReference type="AlphaFoldDB" id="A0A166YGK2"/>
<keyword evidence="2" id="KW-0805">Transcription regulation</keyword>
<comment type="caution">
    <text evidence="8">The sequence shown here is derived from an EMBL/GenBank/DDBJ whole genome shotgun (WGS) entry which is preliminary data.</text>
</comment>
<feature type="region of interest" description="Disordered" evidence="6">
    <location>
        <begin position="108"/>
        <end position="135"/>
    </location>
</feature>
<feature type="compositionally biased region" description="Polar residues" evidence="6">
    <location>
        <begin position="108"/>
        <end position="124"/>
    </location>
</feature>
<keyword evidence="3" id="KW-0238">DNA-binding</keyword>
<keyword evidence="1" id="KW-0862">Zinc</keyword>
<dbReference type="InterPro" id="IPR007219">
    <property type="entry name" value="XnlR_reg_dom"/>
</dbReference>
<keyword evidence="4" id="KW-0804">Transcription</keyword>
<dbReference type="EMBL" id="AZHC01000033">
    <property type="protein sequence ID" value="OAA36880.1"/>
    <property type="molecule type" value="Genomic_DNA"/>
</dbReference>
<evidence type="ECO:0000313" key="9">
    <source>
        <dbReference type="Proteomes" id="UP000243498"/>
    </source>
</evidence>
<evidence type="ECO:0000256" key="3">
    <source>
        <dbReference type="ARBA" id="ARBA00023125"/>
    </source>
</evidence>
<organism evidence="8 9">
    <name type="scientific">Metarhizium rileyi (strain RCEF 4871)</name>
    <name type="common">Nomuraea rileyi</name>
    <dbReference type="NCBI Taxonomy" id="1649241"/>
    <lineage>
        <taxon>Eukaryota</taxon>
        <taxon>Fungi</taxon>
        <taxon>Dikarya</taxon>
        <taxon>Ascomycota</taxon>
        <taxon>Pezizomycotina</taxon>
        <taxon>Sordariomycetes</taxon>
        <taxon>Hypocreomycetidae</taxon>
        <taxon>Hypocreales</taxon>
        <taxon>Clavicipitaceae</taxon>
        <taxon>Metarhizium</taxon>
    </lineage>
</organism>
<evidence type="ECO:0000313" key="8">
    <source>
        <dbReference type="EMBL" id="OAA36880.1"/>
    </source>
</evidence>
<evidence type="ECO:0000259" key="7">
    <source>
        <dbReference type="Pfam" id="PF04082"/>
    </source>
</evidence>
<accession>A0A166YGK2</accession>
<evidence type="ECO:0000256" key="4">
    <source>
        <dbReference type="ARBA" id="ARBA00023163"/>
    </source>
</evidence>
<proteinExistence type="predicted"/>
<dbReference type="OrthoDB" id="5121955at2759"/>
<sequence length="635" mass="71841">MSAMPRTQGQVRCRSNWPTLQQLYQQAVRQRLCVTNSKAIHVLPAPNNVQTTLSPATSHSSQLDSLNHSKQSNQPRQSSISDPSDRQNRRLTEPDLLYLNILNDAAQETTEPSQHHTPSNTPCRSRQEDGFTPRNLQWTRIPHLDDIDNEYLAKKGVFNLPPPQHLDALVKTYFDHVDPFAPVINRADFIRGYQSGDCSLFLLCVILTPATLHAPADVLSACGFASRSAAQESFFSKAKLLHDFAVEGDPLLMLQGSIILCMVILDHSTDRHFGYWFHNAIHLATKLNLRDTCIREDKPREIIKLYRRIWWTLHFLDIFHVFVNTRHSRLLENTPAIKPRTEDDWEAEDITGASSGLLSAITPQQKASPVAHCELSRIFGQCLSVVTSKPKQDPRLLMQPLDAWRRSLATKMHVGGDTRTDVYYLNIQAMSYRFECILCRLIQRCLQQSQHADWIEWAKERLRCAILELDLISLRVLASGTLQDFPMSFVTTITALLALHIESALDPAETDLVRSMARISISQTMLVLTQGNEIPVLKRALPVFEEILTKNNLYLVPPNILGQVPAQWQSQFNHMADAYTSLNTQGNMVPPQFEQGESNVPLYGDFLGLDFLDDGKLASWSSLFDVDMGSQELAE</sequence>
<feature type="region of interest" description="Disordered" evidence="6">
    <location>
        <begin position="48"/>
        <end position="88"/>
    </location>
</feature>
<dbReference type="GO" id="GO:0006351">
    <property type="term" value="P:DNA-templated transcription"/>
    <property type="evidence" value="ECO:0007669"/>
    <property type="project" value="InterPro"/>
</dbReference>
<evidence type="ECO:0000256" key="6">
    <source>
        <dbReference type="SAM" id="MobiDB-lite"/>
    </source>
</evidence>
<dbReference type="Pfam" id="PF04082">
    <property type="entry name" value="Fungal_trans"/>
    <property type="match status" value="1"/>
</dbReference>
<dbReference type="PANTHER" id="PTHR47171">
    <property type="entry name" value="FARA-RELATED"/>
    <property type="match status" value="1"/>
</dbReference>
<dbReference type="InterPro" id="IPR052073">
    <property type="entry name" value="Amide_Lactam_Regulators"/>
</dbReference>
<keyword evidence="9" id="KW-1185">Reference proteome</keyword>
<dbReference type="OMA" id="DRWQMEQ"/>
<evidence type="ECO:0000256" key="1">
    <source>
        <dbReference type="ARBA" id="ARBA00022833"/>
    </source>
</evidence>
<keyword evidence="5" id="KW-0539">Nucleus</keyword>
<name>A0A166YGK2_METRR</name>
<dbReference type="PANTHER" id="PTHR47171:SF3">
    <property type="entry name" value="FARA-RELATED"/>
    <property type="match status" value="1"/>
</dbReference>
<evidence type="ECO:0000256" key="5">
    <source>
        <dbReference type="ARBA" id="ARBA00023242"/>
    </source>
</evidence>
<dbReference type="GO" id="GO:0003677">
    <property type="term" value="F:DNA binding"/>
    <property type="evidence" value="ECO:0007669"/>
    <property type="project" value="UniProtKB-KW"/>
</dbReference>